<feature type="compositionally biased region" description="Low complexity" evidence="1">
    <location>
        <begin position="78"/>
        <end position="87"/>
    </location>
</feature>
<evidence type="ECO:0000313" key="3">
    <source>
        <dbReference type="Proteomes" id="UP000219286"/>
    </source>
</evidence>
<keyword evidence="3" id="KW-1185">Reference proteome</keyword>
<sequence>MGRLGVKVRVKVLAMGWAEERSRAAAGSTLGTGGRKVEERPESERAGMGGTGQHRPRPRTRTQRMESSRLERAREHSTSSTSTSTSTHRAQGTWQWRRLGVARVRISGLPGVEHAPNVLLSRGALEGLHLMAG</sequence>
<dbReference type="EMBL" id="LFMI01000389">
    <property type="protein sequence ID" value="OTA03215.1"/>
    <property type="molecule type" value="Genomic_DNA"/>
</dbReference>
<dbReference type="AlphaFoldDB" id="A0A2H2ZR76"/>
<dbReference type="Proteomes" id="UP000219286">
    <property type="component" value="Unassembled WGS sequence"/>
</dbReference>
<gene>
    <name evidence="2" type="ORF">A9Z42_0036630</name>
</gene>
<name>A0A2H2ZR76_TRIPA</name>
<comment type="caution">
    <text evidence="2">The sequence shown here is derived from an EMBL/GenBank/DDBJ whole genome shotgun (WGS) entry which is preliminary data.</text>
</comment>
<evidence type="ECO:0000313" key="2">
    <source>
        <dbReference type="EMBL" id="OTA03215.1"/>
    </source>
</evidence>
<reference evidence="2 3" key="1">
    <citation type="journal article" date="2015" name="Genome Announc.">
        <title>Genome sequence and annotation of Trichoderma parareesei, the ancestor of the cellulase producer Trichoderma reesei.</title>
        <authorList>
            <person name="Yang D."/>
            <person name="Pomraning K."/>
            <person name="Kopchinskiy A."/>
            <person name="Karimi Aghcheh R."/>
            <person name="Atanasova L."/>
            <person name="Chenthamara K."/>
            <person name="Baker S.E."/>
            <person name="Zhang R."/>
            <person name="Shen Q."/>
            <person name="Freitag M."/>
            <person name="Kubicek C.P."/>
            <person name="Druzhinina I.S."/>
        </authorList>
    </citation>
    <scope>NUCLEOTIDE SEQUENCE [LARGE SCALE GENOMIC DNA]</scope>
    <source>
        <strain evidence="2 3">CBS 125925</strain>
    </source>
</reference>
<accession>A0A2H2ZR76</accession>
<protein>
    <submittedName>
        <fullName evidence="2">Uncharacterized protein</fullName>
    </submittedName>
</protein>
<organism evidence="2 3">
    <name type="scientific">Trichoderma parareesei</name>
    <name type="common">Filamentous fungus</name>
    <dbReference type="NCBI Taxonomy" id="858221"/>
    <lineage>
        <taxon>Eukaryota</taxon>
        <taxon>Fungi</taxon>
        <taxon>Dikarya</taxon>
        <taxon>Ascomycota</taxon>
        <taxon>Pezizomycotina</taxon>
        <taxon>Sordariomycetes</taxon>
        <taxon>Hypocreomycetidae</taxon>
        <taxon>Hypocreales</taxon>
        <taxon>Hypocreaceae</taxon>
        <taxon>Trichoderma</taxon>
    </lineage>
</organism>
<feature type="region of interest" description="Disordered" evidence="1">
    <location>
        <begin position="17"/>
        <end position="92"/>
    </location>
</feature>
<proteinExistence type="predicted"/>
<feature type="compositionally biased region" description="Basic and acidic residues" evidence="1">
    <location>
        <begin position="35"/>
        <end position="45"/>
    </location>
</feature>
<evidence type="ECO:0000256" key="1">
    <source>
        <dbReference type="SAM" id="MobiDB-lite"/>
    </source>
</evidence>
<feature type="compositionally biased region" description="Basic and acidic residues" evidence="1">
    <location>
        <begin position="63"/>
        <end position="77"/>
    </location>
</feature>